<dbReference type="HOGENOM" id="CLU_098620_0_0_14"/>
<reference evidence="1 2" key="1">
    <citation type="journal article" date="2012" name="J. Bacteriol.">
        <title>Complete genome sequence of Mycoplasma haemocanis strain Illinois.</title>
        <authorList>
            <person name="do Nascimento N.C."/>
            <person name="Guimaraes A.M."/>
            <person name="Santos A.P."/>
            <person name="Sanmiguel P.J."/>
            <person name="Messick J.B."/>
        </authorList>
    </citation>
    <scope>NUCLEOTIDE SEQUENCE [LARGE SCALE GENOMIC DNA]</scope>
    <source>
        <strain evidence="1 2">Illinois</strain>
    </source>
</reference>
<dbReference type="OrthoDB" id="9825308at2"/>
<dbReference type="KEGG" id="mhe:MHC_04565"/>
<name>H6N7Z7_MYCHN</name>
<gene>
    <name evidence="1" type="ordered locus">MHC_04565</name>
</gene>
<evidence type="ECO:0000313" key="2">
    <source>
        <dbReference type="Proteomes" id="UP000009135"/>
    </source>
</evidence>
<dbReference type="AlphaFoldDB" id="H6N7Z7"/>
<dbReference type="STRING" id="1111676.MHC_04565"/>
<evidence type="ECO:0000313" key="1">
    <source>
        <dbReference type="EMBL" id="AEW45769.1"/>
    </source>
</evidence>
<keyword evidence="2" id="KW-1185">Reference proteome</keyword>
<sequence length="222" mass="24669">MGPTLKVPLLLVGAVATTGAGVFAFKEFSLSGDRKSISSLISQDPSKRPIDINEIEHWKKAWQSYKSSGNDIWKLGNGEEVPTELKTICSKNLESKVESRDSEDYRNFISYCSRDTLVSDLIRENASGRELIAKGAGSSEEWKAVWKQYKEHANNSDKATGKDIWKLRDWSTQNSSENAPDSFMTKCESNAKTPFHNLEGDLYNHTVSFCTKGKSTTTGSDA</sequence>
<protein>
    <submittedName>
        <fullName evidence="1">Uncharacterized protein</fullName>
    </submittedName>
</protein>
<dbReference type="Proteomes" id="UP000009135">
    <property type="component" value="Chromosome"/>
</dbReference>
<proteinExistence type="predicted"/>
<organism evidence="1 2">
    <name type="scientific">Mycoplasma haemocanis (strain Illinois)</name>
    <dbReference type="NCBI Taxonomy" id="1111676"/>
    <lineage>
        <taxon>Bacteria</taxon>
        <taxon>Bacillati</taxon>
        <taxon>Mycoplasmatota</taxon>
        <taxon>Mollicutes</taxon>
        <taxon>Mycoplasmataceae</taxon>
        <taxon>Mycoplasma</taxon>
    </lineage>
</organism>
<accession>H6N7Z7</accession>
<dbReference type="EMBL" id="CP003199">
    <property type="protein sequence ID" value="AEW45769.1"/>
    <property type="molecule type" value="Genomic_DNA"/>
</dbReference>